<evidence type="ECO:0000313" key="2">
    <source>
        <dbReference type="EMBL" id="CAG8646886.1"/>
    </source>
</evidence>
<feature type="compositionally biased region" description="Basic and acidic residues" evidence="1">
    <location>
        <begin position="55"/>
        <end position="82"/>
    </location>
</feature>
<feature type="compositionally biased region" description="Polar residues" evidence="1">
    <location>
        <begin position="265"/>
        <end position="281"/>
    </location>
</feature>
<name>A0A9N9H4M2_9GLOM</name>
<evidence type="ECO:0000256" key="1">
    <source>
        <dbReference type="SAM" id="MobiDB-lite"/>
    </source>
</evidence>
<organism evidence="2 3">
    <name type="scientific">Paraglomus occultum</name>
    <dbReference type="NCBI Taxonomy" id="144539"/>
    <lineage>
        <taxon>Eukaryota</taxon>
        <taxon>Fungi</taxon>
        <taxon>Fungi incertae sedis</taxon>
        <taxon>Mucoromycota</taxon>
        <taxon>Glomeromycotina</taxon>
        <taxon>Glomeromycetes</taxon>
        <taxon>Paraglomerales</taxon>
        <taxon>Paraglomeraceae</taxon>
        <taxon>Paraglomus</taxon>
    </lineage>
</organism>
<feature type="compositionally biased region" description="Basic and acidic residues" evidence="1">
    <location>
        <begin position="21"/>
        <end position="48"/>
    </location>
</feature>
<keyword evidence="3" id="KW-1185">Reference proteome</keyword>
<feature type="region of interest" description="Disordered" evidence="1">
    <location>
        <begin position="253"/>
        <end position="301"/>
    </location>
</feature>
<gene>
    <name evidence="2" type="ORF">POCULU_LOCUS9730</name>
</gene>
<proteinExistence type="predicted"/>
<feature type="compositionally biased region" description="Basic and acidic residues" evidence="1">
    <location>
        <begin position="283"/>
        <end position="294"/>
    </location>
</feature>
<dbReference type="EMBL" id="CAJVPJ010003966">
    <property type="protein sequence ID" value="CAG8646886.1"/>
    <property type="molecule type" value="Genomic_DNA"/>
</dbReference>
<dbReference type="AlphaFoldDB" id="A0A9N9H4M2"/>
<feature type="non-terminal residue" evidence="2">
    <location>
        <position position="350"/>
    </location>
</feature>
<comment type="caution">
    <text evidence="2">The sequence shown here is derived from an EMBL/GenBank/DDBJ whole genome shotgun (WGS) entry which is preliminary data.</text>
</comment>
<feature type="region of interest" description="Disordered" evidence="1">
    <location>
        <begin position="21"/>
        <end position="82"/>
    </location>
</feature>
<dbReference type="Proteomes" id="UP000789572">
    <property type="component" value="Unassembled WGS sequence"/>
</dbReference>
<protein>
    <submittedName>
        <fullName evidence="2">2956_t:CDS:1</fullName>
    </submittedName>
</protein>
<dbReference type="OrthoDB" id="10601170at2759"/>
<reference evidence="2" key="1">
    <citation type="submission" date="2021-06" db="EMBL/GenBank/DDBJ databases">
        <authorList>
            <person name="Kallberg Y."/>
            <person name="Tangrot J."/>
            <person name="Rosling A."/>
        </authorList>
    </citation>
    <scope>NUCLEOTIDE SEQUENCE</scope>
    <source>
        <strain evidence="2">IA702</strain>
    </source>
</reference>
<accession>A0A9N9H4M2</accession>
<evidence type="ECO:0000313" key="3">
    <source>
        <dbReference type="Proteomes" id="UP000789572"/>
    </source>
</evidence>
<sequence>QDPNEVVLLRITREILEKAEREQSEKKLDSIKQSQDKIRMEEKGKQQQEDLQEVTQKRKIEEREPSKNLQDHAKTSQEKNNEHVKNIREVFKRGNLWIEIRERDFEWDKNEAKINEDCCETEVKSDNKDYLTIWDLPTNINKKELEYICRRFKETHIAIPVNNNKLVWVTKGEEDHEAREKQRKYTAKLTELPGNASEVLLLEMKAAQSKLIMYNNFRVHWINREKREIRREERFREERGRSWDRFSQISNIKESEDRRGKQKSKTYMNKPNNEASRISDWSTEERNDMQDHNTENQARYKNMNKEEEEGLGQRIAEAKAQMQGKGTYVGDILGRILERLERLEEATSKF</sequence>